<dbReference type="InterPro" id="IPR018490">
    <property type="entry name" value="cNMP-bd_dom_sf"/>
</dbReference>
<evidence type="ECO:0000259" key="6">
    <source>
        <dbReference type="Pfam" id="PF00520"/>
    </source>
</evidence>
<dbReference type="SUPFAM" id="SSF51206">
    <property type="entry name" value="cAMP-binding domain-like"/>
    <property type="match status" value="1"/>
</dbReference>
<keyword evidence="2 5" id="KW-0812">Transmembrane</keyword>
<dbReference type="Proteomes" id="UP001642484">
    <property type="component" value="Unassembled WGS sequence"/>
</dbReference>
<gene>
    <name evidence="7" type="ORF">CCMP2556_LOCUS5122</name>
</gene>
<feature type="transmembrane region" description="Helical" evidence="5">
    <location>
        <begin position="80"/>
        <end position="105"/>
    </location>
</feature>
<dbReference type="Gene3D" id="2.60.120.10">
    <property type="entry name" value="Jelly Rolls"/>
    <property type="match status" value="1"/>
</dbReference>
<dbReference type="PANTHER" id="PTHR10217">
    <property type="entry name" value="VOLTAGE AND LIGAND GATED POTASSIUM CHANNEL"/>
    <property type="match status" value="1"/>
</dbReference>
<dbReference type="Pfam" id="PF00520">
    <property type="entry name" value="Ion_trans"/>
    <property type="match status" value="1"/>
</dbReference>
<dbReference type="Gene3D" id="1.10.287.70">
    <property type="match status" value="1"/>
</dbReference>
<dbReference type="PANTHER" id="PTHR10217:SF435">
    <property type="entry name" value="POTASSIUM VOLTAGE-GATED CHANNEL PROTEIN EAG"/>
    <property type="match status" value="1"/>
</dbReference>
<evidence type="ECO:0000256" key="2">
    <source>
        <dbReference type="ARBA" id="ARBA00022692"/>
    </source>
</evidence>
<evidence type="ECO:0000256" key="1">
    <source>
        <dbReference type="ARBA" id="ARBA00004141"/>
    </source>
</evidence>
<dbReference type="InterPro" id="IPR014710">
    <property type="entry name" value="RmlC-like_jellyroll"/>
</dbReference>
<protein>
    <recommendedName>
        <fullName evidence="6">Ion transport domain-containing protein</fullName>
    </recommendedName>
</protein>
<comment type="caution">
    <text evidence="7">The sequence shown here is derived from an EMBL/GenBank/DDBJ whole genome shotgun (WGS) entry which is preliminary data.</text>
</comment>
<evidence type="ECO:0000313" key="8">
    <source>
        <dbReference type="Proteomes" id="UP001642484"/>
    </source>
</evidence>
<evidence type="ECO:0000256" key="4">
    <source>
        <dbReference type="ARBA" id="ARBA00023136"/>
    </source>
</evidence>
<dbReference type="EMBL" id="CAXAMN010002169">
    <property type="protein sequence ID" value="CAK8998105.1"/>
    <property type="molecule type" value="Genomic_DNA"/>
</dbReference>
<keyword evidence="4 5" id="KW-0472">Membrane</keyword>
<dbReference type="InterPro" id="IPR050818">
    <property type="entry name" value="KCNH_animal-type"/>
</dbReference>
<evidence type="ECO:0000256" key="3">
    <source>
        <dbReference type="ARBA" id="ARBA00022989"/>
    </source>
</evidence>
<feature type="transmembrane region" description="Helical" evidence="5">
    <location>
        <begin position="170"/>
        <end position="197"/>
    </location>
</feature>
<sequence length="463" mass="52357">MRPTYVARKYLRSWFLVDLTVVVTDWVLLVSSGLDDMEILRVLRLGGLLRVLRLLRIFKVADRSSIVRLKEAILNDHNKAVSSVLQLLFVVVMINHYVGCGWFAVGQVEGFDKSWVSEHLTAEAVPVSRGPGENPDQQVLSQYLTSVHWAVTQFTPAAMDVVPVNPAERMYAIVVIFSGLVMFSSFVSSMTSAMDLINKLNFEQRQKSTALRQYIKENRVSLELLFCIQNYQRSTRALERKKLHEADVAAFKNLPEDLLQRLHTEVYGPVIAAHPLFGHLHGKEDTILMGICHLAMSECSLVIGEELFRYGVRGSKMYFIVSGTLAYFFGYSEKIPKLCSAGRWMCEPVLWCKWEHRGRLTVATTQNLRMLAEQNISSLRGEFMALNAAEFHQIISQSHLLSYMQAYARIFTAMAVKESGGAADVDDLWGSVQQVSICLHRAFGFGEEAEAVRRFKMLPFGLS</sequence>
<keyword evidence="3 5" id="KW-1133">Transmembrane helix</keyword>
<dbReference type="SUPFAM" id="SSF81324">
    <property type="entry name" value="Voltage-gated potassium channels"/>
    <property type="match status" value="1"/>
</dbReference>
<evidence type="ECO:0000313" key="7">
    <source>
        <dbReference type="EMBL" id="CAK8998105.1"/>
    </source>
</evidence>
<feature type="transmembrane region" description="Helical" evidence="5">
    <location>
        <begin position="12"/>
        <end position="30"/>
    </location>
</feature>
<reference evidence="7 8" key="1">
    <citation type="submission" date="2024-02" db="EMBL/GenBank/DDBJ databases">
        <authorList>
            <person name="Chen Y."/>
            <person name="Shah S."/>
            <person name="Dougan E. K."/>
            <person name="Thang M."/>
            <person name="Chan C."/>
        </authorList>
    </citation>
    <scope>NUCLEOTIDE SEQUENCE [LARGE SCALE GENOMIC DNA]</scope>
</reference>
<accession>A0ABP0I9R7</accession>
<proteinExistence type="predicted"/>
<keyword evidence="8" id="KW-1185">Reference proteome</keyword>
<feature type="domain" description="Ion transport" evidence="6">
    <location>
        <begin position="5"/>
        <end position="198"/>
    </location>
</feature>
<name>A0ABP0I9R7_9DINO</name>
<comment type="subcellular location">
    <subcellularLocation>
        <location evidence="1">Membrane</location>
        <topology evidence="1">Multi-pass membrane protein</topology>
    </subcellularLocation>
</comment>
<organism evidence="7 8">
    <name type="scientific">Durusdinium trenchii</name>
    <dbReference type="NCBI Taxonomy" id="1381693"/>
    <lineage>
        <taxon>Eukaryota</taxon>
        <taxon>Sar</taxon>
        <taxon>Alveolata</taxon>
        <taxon>Dinophyceae</taxon>
        <taxon>Suessiales</taxon>
        <taxon>Symbiodiniaceae</taxon>
        <taxon>Durusdinium</taxon>
    </lineage>
</organism>
<dbReference type="InterPro" id="IPR005821">
    <property type="entry name" value="Ion_trans_dom"/>
</dbReference>
<evidence type="ECO:0000256" key="5">
    <source>
        <dbReference type="SAM" id="Phobius"/>
    </source>
</evidence>